<feature type="signal peptide" evidence="5">
    <location>
        <begin position="1"/>
        <end position="25"/>
    </location>
</feature>
<dbReference type="Pfam" id="PF09864">
    <property type="entry name" value="MliC"/>
    <property type="match status" value="1"/>
</dbReference>
<evidence type="ECO:0000313" key="9">
    <source>
        <dbReference type="EMBL" id="SDS76516.1"/>
    </source>
</evidence>
<dbReference type="InterPro" id="IPR005184">
    <property type="entry name" value="DUF306_Meta_HslJ"/>
</dbReference>
<dbReference type="Proteomes" id="UP000243413">
    <property type="component" value="Chromosome I"/>
</dbReference>
<dbReference type="InterPro" id="IPR053147">
    <property type="entry name" value="Hsp_HslJ-like"/>
</dbReference>
<evidence type="ECO:0000313" key="10">
    <source>
        <dbReference type="Proteomes" id="UP000243413"/>
    </source>
</evidence>
<dbReference type="InterPro" id="IPR038670">
    <property type="entry name" value="HslJ-like_sf"/>
</dbReference>
<feature type="chain" id="PRO_5009262662" evidence="5">
    <location>
        <begin position="26"/>
        <end position="229"/>
    </location>
</feature>
<proteinExistence type="predicted"/>
<dbReference type="InterPro" id="IPR036328">
    <property type="entry name" value="MliC_sf"/>
</dbReference>
<dbReference type="OrthoDB" id="5348860at2"/>
<dbReference type="RefSeq" id="WP_092287383.1">
    <property type="nucleotide sequence ID" value="NZ_BAABWD010000003.1"/>
</dbReference>
<keyword evidence="9" id="KW-0346">Stress response</keyword>
<dbReference type="PANTHER" id="PTHR35535:SF1">
    <property type="entry name" value="HEAT SHOCK PROTEIN HSLJ"/>
    <property type="match status" value="1"/>
</dbReference>
<feature type="domain" description="DUF306" evidence="6">
    <location>
        <begin position="122"/>
        <end position="223"/>
    </location>
</feature>
<reference evidence="10" key="1">
    <citation type="submission" date="2016-10" db="EMBL/GenBank/DDBJ databases">
        <authorList>
            <person name="Varghese N."/>
            <person name="Submissions S."/>
        </authorList>
    </citation>
    <scope>NUCLEOTIDE SEQUENCE [LARGE SCALE GENOMIC DNA]</scope>
    <source>
        <strain evidence="10">JCM 14963</strain>
    </source>
</reference>
<protein>
    <submittedName>
        <fullName evidence="9">Heat shock protein HslJ</fullName>
    </submittedName>
</protein>
<name>A0A1H1UWN0_9GAMM</name>
<keyword evidence="4" id="KW-0449">Lipoprotein</keyword>
<dbReference type="EMBL" id="BAABWD010000003">
    <property type="protein sequence ID" value="GAA6132550.1"/>
    <property type="molecule type" value="Genomic_DNA"/>
</dbReference>
<evidence type="ECO:0000256" key="4">
    <source>
        <dbReference type="ARBA" id="ARBA00023288"/>
    </source>
</evidence>
<evidence type="ECO:0000313" key="8">
    <source>
        <dbReference type="EMBL" id="GAA6132550.1"/>
    </source>
</evidence>
<dbReference type="Proteomes" id="UP001486808">
    <property type="component" value="Unassembled WGS sequence"/>
</dbReference>
<keyword evidence="2" id="KW-0472">Membrane</keyword>
<accession>A0A1H1UWN0</accession>
<dbReference type="PANTHER" id="PTHR35535">
    <property type="entry name" value="HEAT SHOCK PROTEIN HSLJ"/>
    <property type="match status" value="1"/>
</dbReference>
<organism evidence="9 10">
    <name type="scientific">Halopseudomonas sabulinigri</name>
    <dbReference type="NCBI Taxonomy" id="472181"/>
    <lineage>
        <taxon>Bacteria</taxon>
        <taxon>Pseudomonadati</taxon>
        <taxon>Pseudomonadota</taxon>
        <taxon>Gammaproteobacteria</taxon>
        <taxon>Pseudomonadales</taxon>
        <taxon>Pseudomonadaceae</taxon>
        <taxon>Halopseudomonas</taxon>
    </lineage>
</organism>
<dbReference type="SUPFAM" id="SSF141488">
    <property type="entry name" value="YdhA-like"/>
    <property type="match status" value="1"/>
</dbReference>
<reference evidence="9" key="2">
    <citation type="submission" date="2016-10" db="EMBL/GenBank/DDBJ databases">
        <authorList>
            <person name="de Groot N.N."/>
        </authorList>
    </citation>
    <scope>NUCLEOTIDE SEQUENCE [LARGE SCALE GENOMIC DNA]</scope>
    <source>
        <strain evidence="9">JCM 14963</strain>
    </source>
</reference>
<evidence type="ECO:0000313" key="11">
    <source>
        <dbReference type="Proteomes" id="UP001486808"/>
    </source>
</evidence>
<dbReference type="Gene3D" id="2.40.128.270">
    <property type="match status" value="1"/>
</dbReference>
<evidence type="ECO:0000256" key="5">
    <source>
        <dbReference type="SAM" id="SignalP"/>
    </source>
</evidence>
<gene>
    <name evidence="8" type="ORF">NBRC116187_29100</name>
    <name evidence="9" type="ORF">SAMN05216271_2676</name>
</gene>
<dbReference type="Gene3D" id="2.40.128.200">
    <property type="match status" value="1"/>
</dbReference>
<evidence type="ECO:0000259" key="6">
    <source>
        <dbReference type="Pfam" id="PF03724"/>
    </source>
</evidence>
<reference evidence="8 11" key="3">
    <citation type="submission" date="2024-04" db="EMBL/GenBank/DDBJ databases">
        <title>Draft genome sequence of Halopseudomonas sabulinigri NBRC 116187.</title>
        <authorList>
            <person name="Miyakawa T."/>
            <person name="Kusuya Y."/>
            <person name="Miura T."/>
        </authorList>
    </citation>
    <scope>NUCLEOTIDE SEQUENCE [LARGE SCALE GENOMIC DNA]</scope>
    <source>
        <strain evidence="8 11">4NH20-0042</strain>
    </source>
</reference>
<keyword evidence="3" id="KW-0564">Palmitate</keyword>
<evidence type="ECO:0000256" key="2">
    <source>
        <dbReference type="ARBA" id="ARBA00023136"/>
    </source>
</evidence>
<dbReference type="Pfam" id="PF03724">
    <property type="entry name" value="META"/>
    <property type="match status" value="1"/>
</dbReference>
<dbReference type="AlphaFoldDB" id="A0A1H1UWN0"/>
<dbReference type="STRING" id="472181.SAMN05216271_2676"/>
<feature type="domain" description="C-type lysozyme inhibitor" evidence="7">
    <location>
        <begin position="48"/>
        <end position="109"/>
    </location>
</feature>
<keyword evidence="1 5" id="KW-0732">Signal</keyword>
<evidence type="ECO:0000259" key="7">
    <source>
        <dbReference type="Pfam" id="PF09864"/>
    </source>
</evidence>
<dbReference type="InterPro" id="IPR018660">
    <property type="entry name" value="MliC"/>
</dbReference>
<sequence>MSANSPLIMTALLGSALLLSACATSDRPTSDAPPPPQLEADSGVAILRCGSLPVRTTFNADQLTLEAGSDKYLLERVRSGSGAKYEVPGDSSTSYWLKGEKGMLVIKGKSYPECEPAGALLLQAGEWVVKDINQGGVVDDSRVTLNFGNDGRVSGSASCNRYTGGYSVAGSSLTVTQLVSTRMACVPGLGEQEVKFLQTLESVSRFEVSGDGALVLKTESGDAITARLQ</sequence>
<evidence type="ECO:0000256" key="3">
    <source>
        <dbReference type="ARBA" id="ARBA00023139"/>
    </source>
</evidence>
<dbReference type="EMBL" id="LT629763">
    <property type="protein sequence ID" value="SDS76516.1"/>
    <property type="molecule type" value="Genomic_DNA"/>
</dbReference>
<evidence type="ECO:0000256" key="1">
    <source>
        <dbReference type="ARBA" id="ARBA00022729"/>
    </source>
</evidence>
<keyword evidence="11" id="KW-1185">Reference proteome</keyword>